<dbReference type="GO" id="GO:0004535">
    <property type="term" value="F:poly(A)-specific ribonuclease activity"/>
    <property type="evidence" value="ECO:0007669"/>
    <property type="project" value="UniProtKB-EC"/>
</dbReference>
<evidence type="ECO:0000313" key="18">
    <source>
        <dbReference type="EMBL" id="KAG2192415.1"/>
    </source>
</evidence>
<evidence type="ECO:0000256" key="16">
    <source>
        <dbReference type="ARBA" id="ARBA00023163"/>
    </source>
</evidence>
<comment type="caution">
    <text evidence="18">The sequence shown here is derived from an EMBL/GenBank/DDBJ whole genome shotgun (WGS) entry which is preliminary data.</text>
</comment>
<evidence type="ECO:0000256" key="2">
    <source>
        <dbReference type="ARBA" id="ARBA00004123"/>
    </source>
</evidence>
<keyword evidence="9" id="KW-0479">Metal-binding</keyword>
<dbReference type="Pfam" id="PF04857">
    <property type="entry name" value="CAF1"/>
    <property type="match status" value="2"/>
</dbReference>
<evidence type="ECO:0000256" key="4">
    <source>
        <dbReference type="ARBA" id="ARBA00008372"/>
    </source>
</evidence>
<comment type="catalytic activity">
    <reaction evidence="1">
        <text>Exonucleolytic cleavage of poly(A) to 5'-AMP.</text>
        <dbReference type="EC" id="3.1.13.4"/>
    </reaction>
</comment>
<comment type="subcellular location">
    <subcellularLocation>
        <location evidence="3">Cytoplasm</location>
    </subcellularLocation>
    <subcellularLocation>
        <location evidence="2">Nucleus</location>
    </subcellularLocation>
</comment>
<evidence type="ECO:0000256" key="17">
    <source>
        <dbReference type="ARBA" id="ARBA00023242"/>
    </source>
</evidence>
<dbReference type="InterPro" id="IPR036397">
    <property type="entry name" value="RNaseH_sf"/>
</dbReference>
<keyword evidence="8" id="KW-0540">Nuclease</keyword>
<keyword evidence="14" id="KW-0805">Transcription regulation</keyword>
<dbReference type="OrthoDB" id="1164111at2759"/>
<dbReference type="PANTHER" id="PTHR10797">
    <property type="entry name" value="CCR4-NOT TRANSCRIPTION COMPLEX SUBUNIT"/>
    <property type="match status" value="1"/>
</dbReference>
<keyword evidence="6" id="KW-0963">Cytoplasm</keyword>
<evidence type="ECO:0000256" key="11">
    <source>
        <dbReference type="ARBA" id="ARBA00022839"/>
    </source>
</evidence>
<gene>
    <name evidence="18" type="ORF">INT47_007881</name>
</gene>
<dbReference type="Proteomes" id="UP000603453">
    <property type="component" value="Unassembled WGS sequence"/>
</dbReference>
<evidence type="ECO:0000256" key="1">
    <source>
        <dbReference type="ARBA" id="ARBA00001663"/>
    </source>
</evidence>
<keyword evidence="17" id="KW-0539">Nucleus</keyword>
<evidence type="ECO:0000256" key="3">
    <source>
        <dbReference type="ARBA" id="ARBA00004496"/>
    </source>
</evidence>
<keyword evidence="19" id="KW-1185">Reference proteome</keyword>
<dbReference type="GO" id="GO:0005634">
    <property type="term" value="C:nucleus"/>
    <property type="evidence" value="ECO:0007669"/>
    <property type="project" value="UniProtKB-SubCell"/>
</dbReference>
<evidence type="ECO:0000256" key="15">
    <source>
        <dbReference type="ARBA" id="ARBA00023158"/>
    </source>
</evidence>
<dbReference type="InterPro" id="IPR012337">
    <property type="entry name" value="RNaseH-like_sf"/>
</dbReference>
<sequence length="293" mass="33612">MPVNDAKYIKEVWAENLEEEMAYLRDLVEEYPYLAMDTEFPGVVARPIGTFKTSSDYHYQTLRCNVDLLKIIQLGVTFADQYGNLPSNICTWQFNFKFNLSDDMYAQDSIELLTKSGIDFKKHEEYGIDVEHFGELLISSGFVLLDDVKWISFHSGYDFGYLLKVLTCSVMPADESEFFELLRTYFPCIYDIKYLMKSCKNLKGGLQDIADDLQVARIGPQHQAGSDSLLTCTTFFKMRQMFFEDRIDDQKYLGYLYGLKCSPNNTSVQALTTATNNLSLAISEDNHHKSNGK</sequence>
<dbReference type="FunFam" id="3.30.420.10:FF:000005">
    <property type="entry name" value="CCR4-NOT transcription complex subunit 7"/>
    <property type="match status" value="1"/>
</dbReference>
<name>A0A8H7QHV5_9FUNG</name>
<dbReference type="AlphaFoldDB" id="A0A8H7QHV5"/>
<dbReference type="EC" id="3.1.13.4" evidence="5"/>
<evidence type="ECO:0000256" key="13">
    <source>
        <dbReference type="ARBA" id="ARBA00022884"/>
    </source>
</evidence>
<keyword evidence="10" id="KW-0378">Hydrolase</keyword>
<organism evidence="18 19">
    <name type="scientific">Mucor saturninus</name>
    <dbReference type="NCBI Taxonomy" id="64648"/>
    <lineage>
        <taxon>Eukaryota</taxon>
        <taxon>Fungi</taxon>
        <taxon>Fungi incertae sedis</taxon>
        <taxon>Mucoromycota</taxon>
        <taxon>Mucoromycotina</taxon>
        <taxon>Mucoromycetes</taxon>
        <taxon>Mucorales</taxon>
        <taxon>Mucorineae</taxon>
        <taxon>Mucoraceae</taxon>
        <taxon>Mucor</taxon>
    </lineage>
</organism>
<evidence type="ECO:0000256" key="12">
    <source>
        <dbReference type="ARBA" id="ARBA00022845"/>
    </source>
</evidence>
<evidence type="ECO:0000256" key="14">
    <source>
        <dbReference type="ARBA" id="ARBA00023015"/>
    </source>
</evidence>
<evidence type="ECO:0000256" key="9">
    <source>
        <dbReference type="ARBA" id="ARBA00022723"/>
    </source>
</evidence>
<proteinExistence type="inferred from homology"/>
<keyword evidence="12" id="KW-0810">Translation regulation</keyword>
<comment type="similarity">
    <text evidence="4">Belongs to the CAF1 family.</text>
</comment>
<keyword evidence="15" id="KW-0943">RNA-mediated gene silencing</keyword>
<dbReference type="SUPFAM" id="SSF53098">
    <property type="entry name" value="Ribonuclease H-like"/>
    <property type="match status" value="1"/>
</dbReference>
<keyword evidence="7" id="KW-0678">Repressor</keyword>
<evidence type="ECO:0000256" key="7">
    <source>
        <dbReference type="ARBA" id="ARBA00022491"/>
    </source>
</evidence>
<keyword evidence="11" id="KW-0269">Exonuclease</keyword>
<dbReference type="GO" id="GO:0030014">
    <property type="term" value="C:CCR4-NOT complex"/>
    <property type="evidence" value="ECO:0007669"/>
    <property type="project" value="InterPro"/>
</dbReference>
<accession>A0A8H7QHV5</accession>
<evidence type="ECO:0000256" key="10">
    <source>
        <dbReference type="ARBA" id="ARBA00022801"/>
    </source>
</evidence>
<evidence type="ECO:0000256" key="5">
    <source>
        <dbReference type="ARBA" id="ARBA00012161"/>
    </source>
</evidence>
<evidence type="ECO:0000256" key="8">
    <source>
        <dbReference type="ARBA" id="ARBA00022722"/>
    </source>
</evidence>
<dbReference type="Gene3D" id="3.30.420.10">
    <property type="entry name" value="Ribonuclease H-like superfamily/Ribonuclease H"/>
    <property type="match status" value="1"/>
</dbReference>
<evidence type="ECO:0000313" key="19">
    <source>
        <dbReference type="Proteomes" id="UP000603453"/>
    </source>
</evidence>
<reference evidence="18" key="1">
    <citation type="submission" date="2020-12" db="EMBL/GenBank/DDBJ databases">
        <title>Metabolic potential, ecology and presence of endohyphal bacteria is reflected in genomic diversity of Mucoromycotina.</title>
        <authorList>
            <person name="Muszewska A."/>
            <person name="Okrasinska A."/>
            <person name="Steczkiewicz K."/>
            <person name="Drgas O."/>
            <person name="Orlowska M."/>
            <person name="Perlinska-Lenart U."/>
            <person name="Aleksandrzak-Piekarczyk T."/>
            <person name="Szatraj K."/>
            <person name="Zielenkiewicz U."/>
            <person name="Pilsyk S."/>
            <person name="Malc E."/>
            <person name="Mieczkowski P."/>
            <person name="Kruszewska J.S."/>
            <person name="Biernat P."/>
            <person name="Pawlowska J."/>
        </authorList>
    </citation>
    <scope>NUCLEOTIDE SEQUENCE</scope>
    <source>
        <strain evidence="18">WA0000017839</strain>
    </source>
</reference>
<protein>
    <recommendedName>
        <fullName evidence="5">poly(A)-specific ribonuclease</fullName>
        <ecNumber evidence="5">3.1.13.4</ecNumber>
    </recommendedName>
</protein>
<dbReference type="GO" id="GO:0006417">
    <property type="term" value="P:regulation of translation"/>
    <property type="evidence" value="ECO:0007669"/>
    <property type="project" value="UniProtKB-KW"/>
</dbReference>
<keyword evidence="13" id="KW-0694">RNA-binding</keyword>
<dbReference type="InterPro" id="IPR039637">
    <property type="entry name" value="CNOT7/CNOT8/Pop2"/>
</dbReference>
<dbReference type="EMBL" id="JAEPRD010000291">
    <property type="protein sequence ID" value="KAG2192415.1"/>
    <property type="molecule type" value="Genomic_DNA"/>
</dbReference>
<dbReference type="GO" id="GO:0005737">
    <property type="term" value="C:cytoplasm"/>
    <property type="evidence" value="ECO:0007669"/>
    <property type="project" value="UniProtKB-SubCell"/>
</dbReference>
<dbReference type="GO" id="GO:0003723">
    <property type="term" value="F:RNA binding"/>
    <property type="evidence" value="ECO:0007669"/>
    <property type="project" value="UniProtKB-KW"/>
</dbReference>
<evidence type="ECO:0000256" key="6">
    <source>
        <dbReference type="ARBA" id="ARBA00022490"/>
    </source>
</evidence>
<dbReference type="GO" id="GO:0046872">
    <property type="term" value="F:metal ion binding"/>
    <property type="evidence" value="ECO:0007669"/>
    <property type="project" value="UniProtKB-KW"/>
</dbReference>
<keyword evidence="16" id="KW-0804">Transcription</keyword>
<dbReference type="InterPro" id="IPR006941">
    <property type="entry name" value="RNase_CAF1"/>
</dbReference>
<dbReference type="GO" id="GO:0031047">
    <property type="term" value="P:regulatory ncRNA-mediated gene silencing"/>
    <property type="evidence" value="ECO:0007669"/>
    <property type="project" value="UniProtKB-KW"/>
</dbReference>